<evidence type="ECO:0000256" key="7">
    <source>
        <dbReference type="SAM" id="SignalP"/>
    </source>
</evidence>
<dbReference type="GO" id="GO:0006508">
    <property type="term" value="P:proteolysis"/>
    <property type="evidence" value="ECO:0007669"/>
    <property type="project" value="UniProtKB-KW"/>
</dbReference>
<dbReference type="PANTHER" id="PTHR24276:SF91">
    <property type="entry name" value="AT26814P-RELATED"/>
    <property type="match status" value="1"/>
</dbReference>
<dbReference type="SMART" id="SM00020">
    <property type="entry name" value="Tryp_SPc"/>
    <property type="match status" value="1"/>
</dbReference>
<dbReference type="PROSITE" id="PS00134">
    <property type="entry name" value="TRYPSIN_HIS"/>
    <property type="match status" value="1"/>
</dbReference>
<evidence type="ECO:0000256" key="3">
    <source>
        <dbReference type="ARBA" id="ARBA00022801"/>
    </source>
</evidence>
<keyword evidence="10" id="KW-1185">Reference proteome</keyword>
<dbReference type="EMBL" id="CAJPIZ010017422">
    <property type="protein sequence ID" value="CAG2116102.1"/>
    <property type="molecule type" value="Genomic_DNA"/>
</dbReference>
<keyword evidence="7" id="KW-0732">Signal</keyword>
<organism evidence="9">
    <name type="scientific">Medioppia subpectinata</name>
    <dbReference type="NCBI Taxonomy" id="1979941"/>
    <lineage>
        <taxon>Eukaryota</taxon>
        <taxon>Metazoa</taxon>
        <taxon>Ecdysozoa</taxon>
        <taxon>Arthropoda</taxon>
        <taxon>Chelicerata</taxon>
        <taxon>Arachnida</taxon>
        <taxon>Acari</taxon>
        <taxon>Acariformes</taxon>
        <taxon>Sarcoptiformes</taxon>
        <taxon>Oribatida</taxon>
        <taxon>Brachypylina</taxon>
        <taxon>Oppioidea</taxon>
        <taxon>Oppiidae</taxon>
        <taxon>Medioppia</taxon>
    </lineage>
</organism>
<dbReference type="SUPFAM" id="SSF50494">
    <property type="entry name" value="Trypsin-like serine proteases"/>
    <property type="match status" value="1"/>
</dbReference>
<evidence type="ECO:0000256" key="5">
    <source>
        <dbReference type="ARBA" id="ARBA00023157"/>
    </source>
</evidence>
<dbReference type="AlphaFoldDB" id="A0A7R9L7U6"/>
<comment type="similarity">
    <text evidence="1">Belongs to the peptidase S1 family.</text>
</comment>
<reference evidence="9" key="1">
    <citation type="submission" date="2020-11" db="EMBL/GenBank/DDBJ databases">
        <authorList>
            <person name="Tran Van P."/>
        </authorList>
    </citation>
    <scope>NUCLEOTIDE SEQUENCE</scope>
</reference>
<evidence type="ECO:0000313" key="10">
    <source>
        <dbReference type="Proteomes" id="UP000759131"/>
    </source>
</evidence>
<feature type="domain" description="Peptidase S1" evidence="8">
    <location>
        <begin position="34"/>
        <end position="261"/>
    </location>
</feature>
<keyword evidence="4 6" id="KW-0720">Serine protease</keyword>
<evidence type="ECO:0000313" key="9">
    <source>
        <dbReference type="EMBL" id="CAD7635672.1"/>
    </source>
</evidence>
<evidence type="ECO:0000256" key="6">
    <source>
        <dbReference type="RuleBase" id="RU363034"/>
    </source>
</evidence>
<evidence type="ECO:0000256" key="2">
    <source>
        <dbReference type="ARBA" id="ARBA00022670"/>
    </source>
</evidence>
<keyword evidence="3 6" id="KW-0378">Hydrolase</keyword>
<dbReference type="InterPro" id="IPR033116">
    <property type="entry name" value="TRYPSIN_SER"/>
</dbReference>
<dbReference type="InterPro" id="IPR050430">
    <property type="entry name" value="Peptidase_S1"/>
</dbReference>
<proteinExistence type="inferred from homology"/>
<dbReference type="OrthoDB" id="6493161at2759"/>
<accession>A0A7R9L7U6</accession>
<dbReference type="CDD" id="cd00190">
    <property type="entry name" value="Tryp_SPc"/>
    <property type="match status" value="1"/>
</dbReference>
<feature type="signal peptide" evidence="7">
    <location>
        <begin position="1"/>
        <end position="18"/>
    </location>
</feature>
<dbReference type="InterPro" id="IPR018114">
    <property type="entry name" value="TRYPSIN_HIS"/>
</dbReference>
<dbReference type="PROSITE" id="PS00135">
    <property type="entry name" value="TRYPSIN_SER"/>
    <property type="match status" value="1"/>
</dbReference>
<dbReference type="EMBL" id="OC871997">
    <property type="protein sequence ID" value="CAD7635672.1"/>
    <property type="molecule type" value="Genomic_DNA"/>
</dbReference>
<feature type="chain" id="PRO_5035592008" description="Peptidase S1 domain-containing protein" evidence="7">
    <location>
        <begin position="19"/>
        <end position="261"/>
    </location>
</feature>
<dbReference type="Proteomes" id="UP000759131">
    <property type="component" value="Unassembled WGS sequence"/>
</dbReference>
<dbReference type="PRINTS" id="PR00722">
    <property type="entry name" value="CHYMOTRYPSIN"/>
</dbReference>
<dbReference type="GO" id="GO:0004252">
    <property type="term" value="F:serine-type endopeptidase activity"/>
    <property type="evidence" value="ECO:0007669"/>
    <property type="project" value="InterPro"/>
</dbReference>
<keyword evidence="5" id="KW-1015">Disulfide bond</keyword>
<evidence type="ECO:0000256" key="1">
    <source>
        <dbReference type="ARBA" id="ARBA00007664"/>
    </source>
</evidence>
<evidence type="ECO:0000256" key="4">
    <source>
        <dbReference type="ARBA" id="ARBA00022825"/>
    </source>
</evidence>
<dbReference type="Gene3D" id="2.40.10.10">
    <property type="entry name" value="Trypsin-like serine proteases"/>
    <property type="match status" value="1"/>
</dbReference>
<dbReference type="InterPro" id="IPR043504">
    <property type="entry name" value="Peptidase_S1_PA_chymotrypsin"/>
</dbReference>
<dbReference type="PROSITE" id="PS50240">
    <property type="entry name" value="TRYPSIN_DOM"/>
    <property type="match status" value="1"/>
</dbReference>
<gene>
    <name evidence="9" type="ORF">OSB1V03_LOCUS16063</name>
</gene>
<sequence>MKTATALVVCMAVAVAQAYIPMGPPVARSAGGRVVGGKPATKGQNPWQISLNANSWFGKSHICGGSLRDANTAITAAHCCDGQTDLYVLWGGLDRTKLANERKVSKILGHPQYNGNTIDYDYCLLKLASPAAESDGVQFATLASTSPADGANALLTGWGKTSGSSSALPTALQAANFAIVSQANCHSLWSDVNTVTPRMICAAHQSASGCNGDSGGPLSVGNELVGIVSWGSNGCPADTTKRPTVYADVANQRTWLSQTVA</sequence>
<dbReference type="InterPro" id="IPR001314">
    <property type="entry name" value="Peptidase_S1A"/>
</dbReference>
<evidence type="ECO:0000259" key="8">
    <source>
        <dbReference type="PROSITE" id="PS50240"/>
    </source>
</evidence>
<name>A0A7R9L7U6_9ACAR</name>
<protein>
    <recommendedName>
        <fullName evidence="8">Peptidase S1 domain-containing protein</fullName>
    </recommendedName>
</protein>
<dbReference type="PANTHER" id="PTHR24276">
    <property type="entry name" value="POLYSERASE-RELATED"/>
    <property type="match status" value="1"/>
</dbReference>
<dbReference type="InterPro" id="IPR009003">
    <property type="entry name" value="Peptidase_S1_PA"/>
</dbReference>
<dbReference type="FunFam" id="2.40.10.10:FF:000036">
    <property type="entry name" value="Trypsin beta"/>
    <property type="match status" value="1"/>
</dbReference>
<keyword evidence="2 6" id="KW-0645">Protease</keyword>
<dbReference type="InterPro" id="IPR001254">
    <property type="entry name" value="Trypsin_dom"/>
</dbReference>
<dbReference type="Pfam" id="PF00089">
    <property type="entry name" value="Trypsin"/>
    <property type="match status" value="1"/>
</dbReference>